<reference evidence="1" key="1">
    <citation type="submission" date="2014-12" db="EMBL/GenBank/DDBJ databases">
        <title>Insight into the proteome of Arion vulgaris.</title>
        <authorList>
            <person name="Aradska J."/>
            <person name="Bulat T."/>
            <person name="Smidak R."/>
            <person name="Sarate P."/>
            <person name="Gangsoo J."/>
            <person name="Sialana F."/>
            <person name="Bilban M."/>
            <person name="Lubec G."/>
        </authorList>
    </citation>
    <scope>NUCLEOTIDE SEQUENCE</scope>
    <source>
        <tissue evidence="1">Skin</tissue>
    </source>
</reference>
<sequence length="53" mass="6113">MKLIVERFRAGHLRKYVRSQGGNSILRISCISWERLFLAQNVLVLPMVHCCGL</sequence>
<proteinExistence type="predicted"/>
<name>A0A0B7BAU6_9EUPU</name>
<organism evidence="1">
    <name type="scientific">Arion vulgaris</name>
    <dbReference type="NCBI Taxonomy" id="1028688"/>
    <lineage>
        <taxon>Eukaryota</taxon>
        <taxon>Metazoa</taxon>
        <taxon>Spiralia</taxon>
        <taxon>Lophotrochozoa</taxon>
        <taxon>Mollusca</taxon>
        <taxon>Gastropoda</taxon>
        <taxon>Heterobranchia</taxon>
        <taxon>Euthyneura</taxon>
        <taxon>Panpulmonata</taxon>
        <taxon>Eupulmonata</taxon>
        <taxon>Stylommatophora</taxon>
        <taxon>Helicina</taxon>
        <taxon>Arionoidea</taxon>
        <taxon>Arionidae</taxon>
        <taxon>Arion</taxon>
    </lineage>
</organism>
<gene>
    <name evidence="1" type="primary">ORF175063</name>
</gene>
<accession>A0A0B7BAU6</accession>
<dbReference type="EMBL" id="HACG01043293">
    <property type="protein sequence ID" value="CEK90158.1"/>
    <property type="molecule type" value="Transcribed_RNA"/>
</dbReference>
<evidence type="ECO:0000313" key="1">
    <source>
        <dbReference type="EMBL" id="CEK90158.1"/>
    </source>
</evidence>
<protein>
    <submittedName>
        <fullName evidence="1">Uncharacterized protein</fullName>
    </submittedName>
</protein>
<dbReference type="AlphaFoldDB" id="A0A0B7BAU6"/>